<dbReference type="RefSeq" id="WP_211360895.1">
    <property type="nucleotide sequence ID" value="NZ_VLLI01000020.1"/>
</dbReference>
<keyword evidence="1 2" id="KW-0732">Signal</keyword>
<dbReference type="Proteomes" id="UP000317010">
    <property type="component" value="Unassembled WGS sequence"/>
</dbReference>
<dbReference type="GO" id="GO:0015159">
    <property type="term" value="F:polysaccharide transmembrane transporter activity"/>
    <property type="evidence" value="ECO:0007669"/>
    <property type="project" value="InterPro"/>
</dbReference>
<evidence type="ECO:0000256" key="2">
    <source>
        <dbReference type="SAM" id="SignalP"/>
    </source>
</evidence>
<evidence type="ECO:0000256" key="1">
    <source>
        <dbReference type="ARBA" id="ARBA00022729"/>
    </source>
</evidence>
<sequence length="269" mass="29070">MKQIKQLLYLTLLTILTLGSITVHAQTGSAGLQSIPQNLSNVNVNDLTDAQIRQMLQQASSSGISDNQLLQQAANRGLPDDQIQLLQKRIADVRSKDGTTSGSTGVDTSFRTSRRLNYVADSDSVSKENPERYKSNKPKIFGADLFSNKNLKFEPNLKIATPINYILGPDDQVYINVYGKSVANWKLEVSPDGNINIPGVGIVHVAGKTIEQAGLTIKSKLSTNNYAIGRGTSVEISLGNIRSIKVIIAGQVTRPGSYTLPSLATVFNA</sequence>
<gene>
    <name evidence="4" type="ORF">JN11_04783</name>
</gene>
<proteinExistence type="predicted"/>
<dbReference type="PANTHER" id="PTHR33619:SF3">
    <property type="entry name" value="POLYSACCHARIDE EXPORT PROTEIN GFCE-RELATED"/>
    <property type="match status" value="1"/>
</dbReference>
<reference evidence="4 5" key="1">
    <citation type="submission" date="2019-07" db="EMBL/GenBank/DDBJ databases">
        <title>Genomic Encyclopedia of Archaeal and Bacterial Type Strains, Phase II (KMG-II): from individual species to whole genera.</title>
        <authorList>
            <person name="Goeker M."/>
        </authorList>
    </citation>
    <scope>NUCLEOTIDE SEQUENCE [LARGE SCALE GENOMIC DNA]</scope>
    <source>
        <strain evidence="4 5">ATCC BAA-1854</strain>
    </source>
</reference>
<feature type="non-terminal residue" evidence="4">
    <location>
        <position position="269"/>
    </location>
</feature>
<protein>
    <submittedName>
        <fullName evidence="4">Polysaccharide biosynthesis/export protein</fullName>
    </submittedName>
</protein>
<evidence type="ECO:0000313" key="4">
    <source>
        <dbReference type="EMBL" id="TWI94392.1"/>
    </source>
</evidence>
<feature type="domain" description="Polysaccharide export protein N-terminal" evidence="3">
    <location>
        <begin position="163"/>
        <end position="227"/>
    </location>
</feature>
<dbReference type="AlphaFoldDB" id="A0A562TLK5"/>
<evidence type="ECO:0000313" key="5">
    <source>
        <dbReference type="Proteomes" id="UP000317010"/>
    </source>
</evidence>
<dbReference type="Gene3D" id="3.30.1950.10">
    <property type="entry name" value="wza like domain"/>
    <property type="match status" value="1"/>
</dbReference>
<comment type="caution">
    <text evidence="4">The sequence shown here is derived from an EMBL/GenBank/DDBJ whole genome shotgun (WGS) entry which is preliminary data.</text>
</comment>
<dbReference type="EMBL" id="VLLI01000020">
    <property type="protein sequence ID" value="TWI94392.1"/>
    <property type="molecule type" value="Genomic_DNA"/>
</dbReference>
<feature type="chain" id="PRO_5022201828" evidence="2">
    <location>
        <begin position="26"/>
        <end position="269"/>
    </location>
</feature>
<organism evidence="4 5">
    <name type="scientific">Mucilaginibacter frigoritolerans</name>
    <dbReference type="NCBI Taxonomy" id="652788"/>
    <lineage>
        <taxon>Bacteria</taxon>
        <taxon>Pseudomonadati</taxon>
        <taxon>Bacteroidota</taxon>
        <taxon>Sphingobacteriia</taxon>
        <taxon>Sphingobacteriales</taxon>
        <taxon>Sphingobacteriaceae</taxon>
        <taxon>Mucilaginibacter</taxon>
    </lineage>
</organism>
<name>A0A562TLK5_9SPHI</name>
<evidence type="ECO:0000259" key="3">
    <source>
        <dbReference type="Pfam" id="PF02563"/>
    </source>
</evidence>
<accession>A0A562TLK5</accession>
<dbReference type="InterPro" id="IPR049712">
    <property type="entry name" value="Poly_export"/>
</dbReference>
<dbReference type="InterPro" id="IPR003715">
    <property type="entry name" value="Poly_export_N"/>
</dbReference>
<feature type="signal peptide" evidence="2">
    <location>
        <begin position="1"/>
        <end position="25"/>
    </location>
</feature>
<dbReference type="Pfam" id="PF02563">
    <property type="entry name" value="Poly_export"/>
    <property type="match status" value="1"/>
</dbReference>
<dbReference type="PANTHER" id="PTHR33619">
    <property type="entry name" value="POLYSACCHARIDE EXPORT PROTEIN GFCE-RELATED"/>
    <property type="match status" value="1"/>
</dbReference>
<keyword evidence="5" id="KW-1185">Reference proteome</keyword>